<reference evidence="2" key="1">
    <citation type="journal article" date="2008" name="ISME J.">
        <title>Genomic patterns of recombination, clonal divergence and environment in marine microbial populations.</title>
        <authorList>
            <person name="Konstantinidis K.T."/>
            <person name="Delong E.F."/>
        </authorList>
    </citation>
    <scope>NUCLEOTIDE SEQUENCE</scope>
</reference>
<gene>
    <name evidence="2" type="ORF">ALOHA_HF4000APKG10F13ctg1g28</name>
</gene>
<evidence type="ECO:0000256" key="1">
    <source>
        <dbReference type="SAM" id="MobiDB-lite"/>
    </source>
</evidence>
<organism evidence="2">
    <name type="scientific">uncultured marine microorganism HF4000_APKG10F13</name>
    <dbReference type="NCBI Taxonomy" id="455557"/>
    <lineage>
        <taxon>unclassified sequences</taxon>
        <taxon>environmental samples</taxon>
    </lineage>
</organism>
<feature type="region of interest" description="Disordered" evidence="1">
    <location>
        <begin position="70"/>
        <end position="91"/>
    </location>
</feature>
<feature type="compositionally biased region" description="Basic residues" evidence="1">
    <location>
        <begin position="24"/>
        <end position="33"/>
    </location>
</feature>
<sequence length="126" mass="13704">MDREHQLAQRGHLPAATRCQPAHHQPRRPTAKRHSGDGEPGHQNSGSGSSPCRSGWNSACSSLISWFSSSSNRVLRSSREPPIPDATRATKLPPLDSISIWQMDSSMPAPKGGGIKRLHPILQKSN</sequence>
<dbReference type="AlphaFoldDB" id="B3TBT5"/>
<evidence type="ECO:0000313" key="2">
    <source>
        <dbReference type="EMBL" id="ABZ10044.1"/>
    </source>
</evidence>
<feature type="region of interest" description="Disordered" evidence="1">
    <location>
        <begin position="1"/>
        <end position="55"/>
    </location>
</feature>
<protein>
    <submittedName>
        <fullName evidence="2">Uncharacterized protein</fullName>
    </submittedName>
</protein>
<feature type="compositionally biased region" description="Polar residues" evidence="1">
    <location>
        <begin position="42"/>
        <end position="55"/>
    </location>
</feature>
<proteinExistence type="predicted"/>
<accession>B3TBT5</accession>
<dbReference type="EMBL" id="EU016664">
    <property type="protein sequence ID" value="ABZ10044.1"/>
    <property type="molecule type" value="Genomic_DNA"/>
</dbReference>
<name>B3TBT5_9ZZZZ</name>
<feature type="region of interest" description="Disordered" evidence="1">
    <location>
        <begin position="104"/>
        <end position="126"/>
    </location>
</feature>